<feature type="transmembrane region" description="Helical" evidence="1">
    <location>
        <begin position="213"/>
        <end position="238"/>
    </location>
</feature>
<gene>
    <name evidence="3" type="ORF">ACIBP5_14905</name>
</gene>
<dbReference type="Pfam" id="PF04235">
    <property type="entry name" value="DUF418"/>
    <property type="match status" value="1"/>
</dbReference>
<dbReference type="InterPro" id="IPR052529">
    <property type="entry name" value="Bact_Transport_Assoc"/>
</dbReference>
<dbReference type="EMBL" id="JBITMB010000003">
    <property type="protein sequence ID" value="MFI7441243.1"/>
    <property type="molecule type" value="Genomic_DNA"/>
</dbReference>
<evidence type="ECO:0000313" key="4">
    <source>
        <dbReference type="Proteomes" id="UP001612928"/>
    </source>
</evidence>
<feature type="domain" description="DUF418" evidence="2">
    <location>
        <begin position="239"/>
        <end position="405"/>
    </location>
</feature>
<name>A0ABW8A380_9ACTN</name>
<feature type="transmembrane region" description="Helical" evidence="1">
    <location>
        <begin position="293"/>
        <end position="317"/>
    </location>
</feature>
<keyword evidence="1" id="KW-0472">Membrane</keyword>
<feature type="transmembrane region" description="Helical" evidence="1">
    <location>
        <begin position="363"/>
        <end position="386"/>
    </location>
</feature>
<accession>A0ABW8A380</accession>
<protein>
    <submittedName>
        <fullName evidence="3">DUF418 domain-containing protein</fullName>
    </submittedName>
</protein>
<reference evidence="3 4" key="1">
    <citation type="submission" date="2024-10" db="EMBL/GenBank/DDBJ databases">
        <title>The Natural Products Discovery Center: Release of the First 8490 Sequenced Strains for Exploring Actinobacteria Biosynthetic Diversity.</title>
        <authorList>
            <person name="Kalkreuter E."/>
            <person name="Kautsar S.A."/>
            <person name="Yang D."/>
            <person name="Bader C.D."/>
            <person name="Teijaro C.N."/>
            <person name="Fluegel L."/>
            <person name="Davis C.M."/>
            <person name="Simpson J.R."/>
            <person name="Lauterbach L."/>
            <person name="Steele A.D."/>
            <person name="Gui C."/>
            <person name="Meng S."/>
            <person name="Li G."/>
            <person name="Viehrig K."/>
            <person name="Ye F."/>
            <person name="Su P."/>
            <person name="Kiefer A.F."/>
            <person name="Nichols A."/>
            <person name="Cepeda A.J."/>
            <person name="Yan W."/>
            <person name="Fan B."/>
            <person name="Jiang Y."/>
            <person name="Adhikari A."/>
            <person name="Zheng C.-J."/>
            <person name="Schuster L."/>
            <person name="Cowan T.M."/>
            <person name="Smanski M.J."/>
            <person name="Chevrette M.G."/>
            <person name="De Carvalho L.P.S."/>
            <person name="Shen B."/>
        </authorList>
    </citation>
    <scope>NUCLEOTIDE SEQUENCE [LARGE SCALE GENOMIC DNA]</scope>
    <source>
        <strain evidence="3 4">NPDC049503</strain>
    </source>
</reference>
<dbReference type="Proteomes" id="UP001612928">
    <property type="component" value="Unassembled WGS sequence"/>
</dbReference>
<feature type="transmembrane region" description="Helical" evidence="1">
    <location>
        <begin position="258"/>
        <end position="281"/>
    </location>
</feature>
<feature type="transmembrane region" description="Helical" evidence="1">
    <location>
        <begin position="62"/>
        <end position="88"/>
    </location>
</feature>
<evidence type="ECO:0000256" key="1">
    <source>
        <dbReference type="SAM" id="Phobius"/>
    </source>
</evidence>
<organism evidence="3 4">
    <name type="scientific">Nonomuraea indica</name>
    <dbReference type="NCBI Taxonomy" id="1581193"/>
    <lineage>
        <taxon>Bacteria</taxon>
        <taxon>Bacillati</taxon>
        <taxon>Actinomycetota</taxon>
        <taxon>Actinomycetes</taxon>
        <taxon>Streptosporangiales</taxon>
        <taxon>Streptosporangiaceae</taxon>
        <taxon>Nonomuraea</taxon>
    </lineage>
</organism>
<feature type="transmembrane region" description="Helical" evidence="1">
    <location>
        <begin position="131"/>
        <end position="147"/>
    </location>
</feature>
<proteinExistence type="predicted"/>
<comment type="caution">
    <text evidence="3">The sequence shown here is derived from an EMBL/GenBank/DDBJ whole genome shotgun (WGS) entry which is preliminary data.</text>
</comment>
<sequence>MAPTDAPIRGPVQAGERALAPDLARGFMLLLIAVANTPWYLWGREFRATTIHPPGGSVLDRITQVVAIVGVDFRVYPMFAFLFGYGMVQLLLRQQAAGRAEPAVLALLRRRSLWLLVFGFVHAALLWQGDILGAYGVAGLLFAGLFLRRNDRTLLTWAAIGAGALAMATLLGIVAAWLAASAESPPEPVNLLAFGAAGSGESDLLAAASARLAFWPVIIFGQGLLALAVPIAIVLGFWAARQRILERPERHLPLLRRVAVIGIAIGWSGGLPHAAAVMGVLRVPGESMFVFEVSQIATGLPAGLGYAAVFGLIGHRLGGRRRPGRVSTAVAAVGKRSLSAYLTQSVLCAPVLAAWGLGVGVQLHSAAMAGYAIGVWLITVIAAYLLERRGSRGPAEVLLRRLTYR</sequence>
<evidence type="ECO:0000259" key="2">
    <source>
        <dbReference type="Pfam" id="PF04235"/>
    </source>
</evidence>
<dbReference type="PANTHER" id="PTHR30590">
    <property type="entry name" value="INNER MEMBRANE PROTEIN"/>
    <property type="match status" value="1"/>
</dbReference>
<keyword evidence="4" id="KW-1185">Reference proteome</keyword>
<dbReference type="RefSeq" id="WP_397021076.1">
    <property type="nucleotide sequence ID" value="NZ_JBITMB010000003.1"/>
</dbReference>
<keyword evidence="1" id="KW-0812">Transmembrane</keyword>
<evidence type="ECO:0000313" key="3">
    <source>
        <dbReference type="EMBL" id="MFI7441243.1"/>
    </source>
</evidence>
<keyword evidence="1" id="KW-1133">Transmembrane helix</keyword>
<feature type="transmembrane region" description="Helical" evidence="1">
    <location>
        <begin position="338"/>
        <end position="357"/>
    </location>
</feature>
<feature type="transmembrane region" description="Helical" evidence="1">
    <location>
        <begin position="154"/>
        <end position="180"/>
    </location>
</feature>
<dbReference type="PANTHER" id="PTHR30590:SF2">
    <property type="entry name" value="INNER MEMBRANE PROTEIN"/>
    <property type="match status" value="1"/>
</dbReference>
<feature type="transmembrane region" description="Helical" evidence="1">
    <location>
        <begin position="23"/>
        <end position="42"/>
    </location>
</feature>
<dbReference type="InterPro" id="IPR007349">
    <property type="entry name" value="DUF418"/>
</dbReference>